<evidence type="ECO:0000256" key="3">
    <source>
        <dbReference type="ARBA" id="ARBA00022500"/>
    </source>
</evidence>
<evidence type="ECO:0000256" key="5">
    <source>
        <dbReference type="ARBA" id="ARBA00022989"/>
    </source>
</evidence>
<keyword evidence="13" id="KW-1185">Reference proteome</keyword>
<dbReference type="EMBL" id="JASKYM010000007">
    <property type="protein sequence ID" value="MDK2564362.1"/>
    <property type="molecule type" value="Genomic_DNA"/>
</dbReference>
<evidence type="ECO:0000256" key="4">
    <source>
        <dbReference type="ARBA" id="ARBA00022692"/>
    </source>
</evidence>
<dbReference type="PRINTS" id="PR00260">
    <property type="entry name" value="CHEMTRNSDUCR"/>
</dbReference>
<feature type="domain" description="HAMP" evidence="11">
    <location>
        <begin position="328"/>
        <end position="380"/>
    </location>
</feature>
<dbReference type="Proteomes" id="UP001301012">
    <property type="component" value="Unassembled WGS sequence"/>
</dbReference>
<dbReference type="InterPro" id="IPR004089">
    <property type="entry name" value="MCPsignal_dom"/>
</dbReference>
<accession>A0ABT7EBP8</accession>
<evidence type="ECO:0000256" key="6">
    <source>
        <dbReference type="ARBA" id="ARBA00023136"/>
    </source>
</evidence>
<dbReference type="InterPro" id="IPR033479">
    <property type="entry name" value="dCache_1"/>
</dbReference>
<evidence type="ECO:0000256" key="9">
    <source>
        <dbReference type="SAM" id="Phobius"/>
    </source>
</evidence>
<keyword evidence="4 9" id="KW-0812">Transmembrane</keyword>
<evidence type="ECO:0000256" key="7">
    <source>
        <dbReference type="ARBA" id="ARBA00029447"/>
    </source>
</evidence>
<comment type="subcellular location">
    <subcellularLocation>
        <location evidence="1">Cell membrane</location>
        <topology evidence="1">Multi-pass membrane protein</topology>
    </subcellularLocation>
</comment>
<sequence>MKKFNIHSLTFKLCIAIIAFAIIPTSIMSYFLFTQSKDNLLEEQKKSINSQLSLVSNNIDSIFDNMIDNASYFTNNSSLKKADNSITSYLDNTSDIVMTPQSNGKVESDIFNIFDEFGTSHPLYQYMFMGTESGGFVLYPDGNLKGKFDPRERPWYPNAKKADGKAVIGSPYYYESDDISIVGISQAVKNDAGDIVGVIGIDTSLKKVTEMFENVSKSSNGYYMLVDKDGTIIADPSNPDNNFKKLSKVYNENFVSSVNQNASFKKIDVNGNSSYVTSIASEKTNWNYVAVISESKLLSSLNEMTRISLLALVVILIISVIIALIIAFNIARPLKKLTNITNNLAKGNLDAEISIKSNDEIGQLAVSMQSLVSRLKSYIEYIDEISYLLSELGKGNLELTFNQNYDGEFELIKNSLVNTSNMLNSTLSQINVSAEQVAIGSNQVSYGAQQLSQGATEQASSIEELSATINEISTKIKETDHSATKAKEISSDSNKVIAQGQKQMQEMIAAMDEISNTSNEIRKIIKNIDDVAFQTNILALNAAVEAARAGEAGKGFAVVADEVRNLAAKSAESAKNTAILIENSIIAVEKGTKTVAETATSLEKVVIGSRKSVEVIQYIADMSNEQSQSIDQINIGVEQISVVIQTNSATAEESAAASEELSAQAVMLTDLLSNFKLKDK</sequence>
<gene>
    <name evidence="12" type="ORF">QOZ84_12445</name>
</gene>
<dbReference type="PANTHER" id="PTHR43531:SF11">
    <property type="entry name" value="METHYL-ACCEPTING CHEMOTAXIS PROTEIN 3"/>
    <property type="match status" value="1"/>
</dbReference>
<dbReference type="PROSITE" id="PS50111">
    <property type="entry name" value="CHEMOTAXIS_TRANSDUC_2"/>
    <property type="match status" value="1"/>
</dbReference>
<evidence type="ECO:0000256" key="8">
    <source>
        <dbReference type="PROSITE-ProRule" id="PRU00284"/>
    </source>
</evidence>
<dbReference type="PROSITE" id="PS50885">
    <property type="entry name" value="HAMP"/>
    <property type="match status" value="1"/>
</dbReference>
<feature type="transmembrane region" description="Helical" evidence="9">
    <location>
        <begin position="307"/>
        <end position="331"/>
    </location>
</feature>
<keyword evidence="2" id="KW-1003">Cell membrane</keyword>
<organism evidence="12 13">
    <name type="scientific">Romboutsia sedimentorum</name>
    <dbReference type="NCBI Taxonomy" id="1368474"/>
    <lineage>
        <taxon>Bacteria</taxon>
        <taxon>Bacillati</taxon>
        <taxon>Bacillota</taxon>
        <taxon>Clostridia</taxon>
        <taxon>Peptostreptococcales</taxon>
        <taxon>Peptostreptococcaceae</taxon>
        <taxon>Romboutsia</taxon>
    </lineage>
</organism>
<proteinExistence type="inferred from homology"/>
<dbReference type="SUPFAM" id="SSF103190">
    <property type="entry name" value="Sensory domain-like"/>
    <property type="match status" value="1"/>
</dbReference>
<protein>
    <submittedName>
        <fullName evidence="12">Methyl-accepting chemotaxis protein</fullName>
    </submittedName>
</protein>
<dbReference type="Pfam" id="PF02743">
    <property type="entry name" value="dCache_1"/>
    <property type="match status" value="1"/>
</dbReference>
<dbReference type="InterPro" id="IPR051310">
    <property type="entry name" value="MCP_chemotaxis"/>
</dbReference>
<dbReference type="InterPro" id="IPR029151">
    <property type="entry name" value="Sensor-like_sf"/>
</dbReference>
<dbReference type="CDD" id="cd11386">
    <property type="entry name" value="MCP_signal"/>
    <property type="match status" value="1"/>
</dbReference>
<feature type="transmembrane region" description="Helical" evidence="9">
    <location>
        <begin position="12"/>
        <end position="33"/>
    </location>
</feature>
<evidence type="ECO:0000256" key="2">
    <source>
        <dbReference type="ARBA" id="ARBA00022475"/>
    </source>
</evidence>
<name>A0ABT7EBP8_9FIRM</name>
<dbReference type="PANTHER" id="PTHR43531">
    <property type="entry name" value="PROTEIN ICFG"/>
    <property type="match status" value="1"/>
</dbReference>
<dbReference type="SUPFAM" id="SSF58104">
    <property type="entry name" value="Methyl-accepting chemotaxis protein (MCP) signaling domain"/>
    <property type="match status" value="1"/>
</dbReference>
<reference evidence="12 13" key="1">
    <citation type="submission" date="2023-05" db="EMBL/GenBank/DDBJ databases">
        <title>Rombocin, a short stable natural nisin variant, displays selective antimicrobial activity against Listeria monocytogenes and employs dual mode of action to kill target bacterial strains.</title>
        <authorList>
            <person name="Wambui J."/>
            <person name="Stephan R."/>
            <person name="Kuipers O.P."/>
        </authorList>
    </citation>
    <scope>NUCLEOTIDE SEQUENCE [LARGE SCALE GENOMIC DNA]</scope>
    <source>
        <strain evidence="12 13">RC002</strain>
    </source>
</reference>
<keyword evidence="6 9" id="KW-0472">Membrane</keyword>
<dbReference type="Pfam" id="PF00015">
    <property type="entry name" value="MCPsignal"/>
    <property type="match status" value="1"/>
</dbReference>
<dbReference type="SMART" id="SM00283">
    <property type="entry name" value="MA"/>
    <property type="match status" value="1"/>
</dbReference>
<dbReference type="RefSeq" id="WP_284133289.1">
    <property type="nucleotide sequence ID" value="NZ_JASKYM010000007.1"/>
</dbReference>
<dbReference type="Gene3D" id="1.10.287.950">
    <property type="entry name" value="Methyl-accepting chemotaxis protein"/>
    <property type="match status" value="1"/>
</dbReference>
<evidence type="ECO:0000256" key="1">
    <source>
        <dbReference type="ARBA" id="ARBA00004651"/>
    </source>
</evidence>
<evidence type="ECO:0000313" key="12">
    <source>
        <dbReference type="EMBL" id="MDK2564362.1"/>
    </source>
</evidence>
<dbReference type="Pfam" id="PF00672">
    <property type="entry name" value="HAMP"/>
    <property type="match status" value="1"/>
</dbReference>
<evidence type="ECO:0000259" key="10">
    <source>
        <dbReference type="PROSITE" id="PS50111"/>
    </source>
</evidence>
<dbReference type="CDD" id="cd06225">
    <property type="entry name" value="HAMP"/>
    <property type="match status" value="1"/>
</dbReference>
<feature type="domain" description="Methyl-accepting transducer" evidence="10">
    <location>
        <begin position="433"/>
        <end position="662"/>
    </location>
</feature>
<dbReference type="Gene3D" id="3.30.450.20">
    <property type="entry name" value="PAS domain"/>
    <property type="match status" value="1"/>
</dbReference>
<keyword evidence="5 9" id="KW-1133">Transmembrane helix</keyword>
<dbReference type="InterPro" id="IPR003660">
    <property type="entry name" value="HAMP_dom"/>
</dbReference>
<dbReference type="InterPro" id="IPR004090">
    <property type="entry name" value="Chemotax_Me-accpt_rcpt"/>
</dbReference>
<evidence type="ECO:0000313" key="13">
    <source>
        <dbReference type="Proteomes" id="UP001301012"/>
    </source>
</evidence>
<evidence type="ECO:0000259" key="11">
    <source>
        <dbReference type="PROSITE" id="PS50885"/>
    </source>
</evidence>
<comment type="similarity">
    <text evidence="7">Belongs to the methyl-accepting chemotaxis (MCP) protein family.</text>
</comment>
<dbReference type="SMART" id="SM00304">
    <property type="entry name" value="HAMP"/>
    <property type="match status" value="2"/>
</dbReference>
<dbReference type="CDD" id="cd18773">
    <property type="entry name" value="PDC1_HK_sensor"/>
    <property type="match status" value="1"/>
</dbReference>
<comment type="caution">
    <text evidence="12">The sequence shown here is derived from an EMBL/GenBank/DDBJ whole genome shotgun (WGS) entry which is preliminary data.</text>
</comment>
<keyword evidence="3" id="KW-0145">Chemotaxis</keyword>
<keyword evidence="8" id="KW-0807">Transducer</keyword>
<dbReference type="Gene3D" id="6.10.340.10">
    <property type="match status" value="1"/>
</dbReference>